<feature type="domain" description="Cyclic GMP-AMP synthase DncV-like nucleotidyltransferase" evidence="13">
    <location>
        <begin position="54"/>
        <end position="144"/>
    </location>
</feature>
<dbReference type="Proteomes" id="UP000053096">
    <property type="component" value="Unassembled WGS sequence"/>
</dbReference>
<keyword evidence="6" id="KW-0460">Magnesium</keyword>
<dbReference type="InterPro" id="IPR048445">
    <property type="entry name" value="DncV-like_NTFase"/>
</dbReference>
<name>A0A0M7EFA7_9BORD</name>
<dbReference type="Pfam" id="PF18134">
    <property type="entry name" value="AGS_C"/>
    <property type="match status" value="1"/>
</dbReference>
<evidence type="ECO:0000256" key="7">
    <source>
        <dbReference type="ARBA" id="ARBA00023080"/>
    </source>
</evidence>
<dbReference type="OrthoDB" id="5569081at2"/>
<keyword evidence="8" id="KW-0051">Antiviral defense</keyword>
<dbReference type="NCBIfam" id="NF041078">
    <property type="entry name" value="cGAS"/>
    <property type="match status" value="1"/>
</dbReference>
<dbReference type="GO" id="GO:0140701">
    <property type="term" value="F:3',3'-cyclic GMP-AMP synthase activity"/>
    <property type="evidence" value="ECO:0007669"/>
    <property type="project" value="InterPro"/>
</dbReference>
<evidence type="ECO:0000256" key="1">
    <source>
        <dbReference type="ARBA" id="ARBA00022679"/>
    </source>
</evidence>
<feature type="domain" description="Adenylyl/Guanylyl and SMODS C-terminal sensor" evidence="12">
    <location>
        <begin position="339"/>
        <end position="443"/>
    </location>
</feature>
<keyword evidence="5" id="KW-0067">ATP-binding</keyword>
<evidence type="ECO:0000313" key="14">
    <source>
        <dbReference type="EMBL" id="CUI65636.1"/>
    </source>
</evidence>
<keyword evidence="4" id="KW-0547">Nucleotide-binding</keyword>
<dbReference type="InterPro" id="IPR047805">
    <property type="entry name" value="GAMP_synthase"/>
</dbReference>
<accession>A0A0M7EFA7</accession>
<proteinExistence type="predicted"/>
<evidence type="ECO:0000256" key="10">
    <source>
        <dbReference type="ARBA" id="ARBA00044145"/>
    </source>
</evidence>
<evidence type="ECO:0000313" key="15">
    <source>
        <dbReference type="Proteomes" id="UP000053096"/>
    </source>
</evidence>
<sequence length="469" mass="53333">MGKAARLFNGQAEQTLHGRVTPTSEQRQFLQSHWNALRDRIKPRLEALGYPVTTWLQGSYKYGTLIKPVHKGEEYDVDVGIYFSWDPTQSDFSPTADQLRSWVQQELIEYEKGVEELTEVLDPPKERCSRAVYKQRFHIDTPTYHLDPATDTRRLACLSGAWEKSDPKVLYKWFRDAVGSDNRDLLRRLVRYMKGWSAVAFDDAPKARPSSILLTVAITEAFIQTWGDKPVDIADDDALIVVVDLLYKRFVHEPLVCNPVNREENLNRIPDDSWGVFLTRLAVLNDAAQAADAAEDEAAAALHWEGAFSFLMPLPEADEVEVVEPATDRALMQVPDIVVRVFDRKDGNLLATHLNEVPSVTAKKWLVFELANKHILPAFADISWTVRNDGDEADRTGDLGHFKRGINMLATSESTAYLGKHYMDCVVRLNGTIFAVRRVPVHITSDPKKLLAPAQRQWTKLRTRKGRRR</sequence>
<evidence type="ECO:0000256" key="3">
    <source>
        <dbReference type="ARBA" id="ARBA00022723"/>
    </source>
</evidence>
<protein>
    <recommendedName>
        <fullName evidence="10">Cyclic GMP-AMP synthase</fullName>
    </recommendedName>
</protein>
<dbReference type="AlphaFoldDB" id="A0A0M7EFA7"/>
<dbReference type="Pfam" id="PF21654">
    <property type="entry name" value="DncV-like_NTFase"/>
    <property type="match status" value="1"/>
</dbReference>
<evidence type="ECO:0000256" key="2">
    <source>
        <dbReference type="ARBA" id="ARBA00022695"/>
    </source>
</evidence>
<dbReference type="GO" id="GO:0009117">
    <property type="term" value="P:nucleotide metabolic process"/>
    <property type="evidence" value="ECO:0007669"/>
    <property type="project" value="UniProtKB-KW"/>
</dbReference>
<dbReference type="RefSeq" id="WP_082149546.1">
    <property type="nucleotide sequence ID" value="NZ_CAJGUP010000223.1"/>
</dbReference>
<dbReference type="GO" id="GO:0005525">
    <property type="term" value="F:GTP binding"/>
    <property type="evidence" value="ECO:0007669"/>
    <property type="project" value="UniProtKB-KW"/>
</dbReference>
<evidence type="ECO:0000259" key="12">
    <source>
        <dbReference type="Pfam" id="PF18134"/>
    </source>
</evidence>
<reference evidence="14 15" key="1">
    <citation type="submission" date="2015-09" db="EMBL/GenBank/DDBJ databases">
        <authorList>
            <person name="Jackson K.R."/>
            <person name="Lunt B.L."/>
            <person name="Fisher J.N.B."/>
            <person name="Gardner A.V."/>
            <person name="Bailey M.E."/>
            <person name="Deus L.M."/>
            <person name="Earl A.S."/>
            <person name="Gibby P.D."/>
            <person name="Hartmann K.A."/>
            <person name="Liu J.E."/>
            <person name="Manci A.M."/>
            <person name="Nielsen D.A."/>
            <person name="Solomon M.B."/>
            <person name="Breakwell D.P."/>
            <person name="Burnett S.H."/>
            <person name="Grose J.H."/>
        </authorList>
    </citation>
    <scope>NUCLEOTIDE SEQUENCE [LARGE SCALE GENOMIC DNA]</scope>
    <source>
        <strain evidence="14 15">2789STDY5608636</strain>
    </source>
</reference>
<keyword evidence="2" id="KW-0548">Nucleotidyltransferase</keyword>
<dbReference type="GO" id="GO:0005524">
    <property type="term" value="F:ATP binding"/>
    <property type="evidence" value="ECO:0007669"/>
    <property type="project" value="UniProtKB-KW"/>
</dbReference>
<dbReference type="GO" id="GO:0046872">
    <property type="term" value="F:metal ion binding"/>
    <property type="evidence" value="ECO:0007669"/>
    <property type="project" value="UniProtKB-KW"/>
</dbReference>
<comment type="catalytic activity">
    <reaction evidence="11">
        <text>GTP + ATP = 3',3'-cGAMP + 2 diphosphate</text>
        <dbReference type="Rhea" id="RHEA:35647"/>
        <dbReference type="ChEBI" id="CHEBI:30616"/>
        <dbReference type="ChEBI" id="CHEBI:33019"/>
        <dbReference type="ChEBI" id="CHEBI:37565"/>
        <dbReference type="ChEBI" id="CHEBI:71501"/>
    </reaction>
    <physiologicalReaction direction="left-to-right" evidence="11">
        <dbReference type="Rhea" id="RHEA:35648"/>
    </physiologicalReaction>
</comment>
<organism evidence="14 15">
    <name type="scientific">Bordetella pseudohinzii</name>
    <dbReference type="NCBI Taxonomy" id="1331258"/>
    <lineage>
        <taxon>Bacteria</taxon>
        <taxon>Pseudomonadati</taxon>
        <taxon>Pseudomonadota</taxon>
        <taxon>Betaproteobacteria</taxon>
        <taxon>Burkholderiales</taxon>
        <taxon>Alcaligenaceae</taxon>
        <taxon>Bordetella</taxon>
    </lineage>
</organism>
<evidence type="ECO:0000259" key="13">
    <source>
        <dbReference type="Pfam" id="PF21654"/>
    </source>
</evidence>
<evidence type="ECO:0000256" key="9">
    <source>
        <dbReference type="ARBA" id="ARBA00023134"/>
    </source>
</evidence>
<evidence type="ECO:0000256" key="8">
    <source>
        <dbReference type="ARBA" id="ARBA00023118"/>
    </source>
</evidence>
<evidence type="ECO:0000256" key="4">
    <source>
        <dbReference type="ARBA" id="ARBA00022741"/>
    </source>
</evidence>
<dbReference type="InterPro" id="IPR040511">
    <property type="entry name" value="AGS_C"/>
</dbReference>
<keyword evidence="7" id="KW-0546">Nucleotide metabolism</keyword>
<evidence type="ECO:0000256" key="11">
    <source>
        <dbReference type="ARBA" id="ARBA00048304"/>
    </source>
</evidence>
<gene>
    <name evidence="14" type="ORF">ERS370011_01634</name>
</gene>
<keyword evidence="1" id="KW-0808">Transferase</keyword>
<dbReference type="EMBL" id="CYTV01000003">
    <property type="protein sequence ID" value="CUI65636.1"/>
    <property type="molecule type" value="Genomic_DNA"/>
</dbReference>
<dbReference type="GO" id="GO:0051607">
    <property type="term" value="P:defense response to virus"/>
    <property type="evidence" value="ECO:0007669"/>
    <property type="project" value="UniProtKB-KW"/>
</dbReference>
<evidence type="ECO:0000256" key="5">
    <source>
        <dbReference type="ARBA" id="ARBA00022840"/>
    </source>
</evidence>
<keyword evidence="9" id="KW-0342">GTP-binding</keyword>
<evidence type="ECO:0000256" key="6">
    <source>
        <dbReference type="ARBA" id="ARBA00022842"/>
    </source>
</evidence>
<keyword evidence="3" id="KW-0479">Metal-binding</keyword>